<dbReference type="STRING" id="1855912.LuPra_03861"/>
<dbReference type="Proteomes" id="UP000076079">
    <property type="component" value="Chromosome"/>
</dbReference>
<protein>
    <submittedName>
        <fullName evidence="2">Uncharacterized protein</fullName>
    </submittedName>
</protein>
<accession>A0A143PR40</accession>
<proteinExistence type="predicted"/>
<evidence type="ECO:0000256" key="1">
    <source>
        <dbReference type="SAM" id="MobiDB-lite"/>
    </source>
</evidence>
<dbReference type="KEGG" id="abac:LuPra_03861"/>
<dbReference type="EMBL" id="CP015136">
    <property type="protein sequence ID" value="AMY10623.1"/>
    <property type="molecule type" value="Genomic_DNA"/>
</dbReference>
<evidence type="ECO:0000313" key="3">
    <source>
        <dbReference type="Proteomes" id="UP000076079"/>
    </source>
</evidence>
<feature type="region of interest" description="Disordered" evidence="1">
    <location>
        <begin position="14"/>
        <end position="34"/>
    </location>
</feature>
<dbReference type="AlphaFoldDB" id="A0A143PR40"/>
<reference evidence="2 3" key="1">
    <citation type="journal article" date="2016" name="Genome Announc.">
        <title>First Complete Genome Sequence of a Subdivision 6 Acidobacterium Strain.</title>
        <authorList>
            <person name="Huang S."/>
            <person name="Vieira S."/>
            <person name="Bunk B."/>
            <person name="Riedel T."/>
            <person name="Sproer C."/>
            <person name="Overmann J."/>
        </authorList>
    </citation>
    <scope>NUCLEOTIDE SEQUENCE [LARGE SCALE GENOMIC DNA]</scope>
    <source>
        <strain evidence="3">DSM 100886 HEG_-6_39</strain>
    </source>
</reference>
<evidence type="ECO:0000313" key="2">
    <source>
        <dbReference type="EMBL" id="AMY10623.1"/>
    </source>
</evidence>
<keyword evidence="3" id="KW-1185">Reference proteome</keyword>
<sequence>MRHVAAALPAITVGDMAPPHAHTPMGACKRGSKR</sequence>
<gene>
    <name evidence="2" type="ORF">LuPra_03861</name>
</gene>
<name>A0A143PR40_LUTPR</name>
<reference evidence="3" key="2">
    <citation type="submission" date="2016-04" db="EMBL/GenBank/DDBJ databases">
        <title>First Complete Genome Sequence of a Subdivision 6 Acidobacterium.</title>
        <authorList>
            <person name="Huang S."/>
            <person name="Vieira S."/>
            <person name="Bunk B."/>
            <person name="Riedel T."/>
            <person name="Sproeer C."/>
            <person name="Overmann J."/>
        </authorList>
    </citation>
    <scope>NUCLEOTIDE SEQUENCE [LARGE SCALE GENOMIC DNA]</scope>
    <source>
        <strain evidence="3">DSM 100886 HEG_-6_39</strain>
    </source>
</reference>
<organism evidence="2 3">
    <name type="scientific">Luteitalea pratensis</name>
    <dbReference type="NCBI Taxonomy" id="1855912"/>
    <lineage>
        <taxon>Bacteria</taxon>
        <taxon>Pseudomonadati</taxon>
        <taxon>Acidobacteriota</taxon>
        <taxon>Vicinamibacteria</taxon>
        <taxon>Vicinamibacterales</taxon>
        <taxon>Vicinamibacteraceae</taxon>
        <taxon>Luteitalea</taxon>
    </lineage>
</organism>